<dbReference type="SUPFAM" id="SSF47598">
    <property type="entry name" value="Ribbon-helix-helix"/>
    <property type="match status" value="1"/>
</dbReference>
<dbReference type="PANTHER" id="PTHR40688:SF2">
    <property type="entry name" value="RIBBON-HELIX-HELIX PROTEIN COPG DOMAIN-CONTAINING PROTEIN"/>
    <property type="match status" value="1"/>
</dbReference>
<accession>A0AAU7QJ03</accession>
<dbReference type="PANTHER" id="PTHR40688">
    <property type="match status" value="1"/>
</dbReference>
<dbReference type="GO" id="GO:0006355">
    <property type="term" value="P:regulation of DNA-templated transcription"/>
    <property type="evidence" value="ECO:0007669"/>
    <property type="project" value="InterPro"/>
</dbReference>
<gene>
    <name evidence="2" type="ORF">ABNK63_09020</name>
</gene>
<reference evidence="2" key="1">
    <citation type="submission" date="2024-06" db="EMBL/GenBank/DDBJ databases">
        <authorList>
            <person name="Sun Y."/>
        </authorList>
    </citation>
    <scope>NUCLEOTIDE SEQUENCE</scope>
    <source>
        <strain evidence="2">IGA1.0</strain>
    </source>
</reference>
<evidence type="ECO:0000313" key="2">
    <source>
        <dbReference type="EMBL" id="XBS88563.1"/>
    </source>
</evidence>
<organism evidence="2">
    <name type="scientific">Rhodanobacter sp. IGA1.0</name>
    <dbReference type="NCBI Taxonomy" id="3158582"/>
    <lineage>
        <taxon>Bacteria</taxon>
        <taxon>Pseudomonadati</taxon>
        <taxon>Pseudomonadota</taxon>
        <taxon>Gammaproteobacteria</taxon>
        <taxon>Lysobacterales</taxon>
        <taxon>Rhodanobacteraceae</taxon>
        <taxon>Rhodanobacter</taxon>
    </lineage>
</organism>
<name>A0AAU7QJ03_9GAMM</name>
<dbReference type="CDD" id="cd22233">
    <property type="entry name" value="RHH_CopAso-like"/>
    <property type="match status" value="1"/>
</dbReference>
<dbReference type="InterPro" id="IPR052991">
    <property type="entry name" value="Non-func_TypeII_TA_Antitoxin"/>
</dbReference>
<dbReference type="RefSeq" id="WP_350015433.1">
    <property type="nucleotide sequence ID" value="NZ_CP157948.1"/>
</dbReference>
<feature type="domain" description="Ribbon-helix-helix protein CopG" evidence="1">
    <location>
        <begin position="3"/>
        <end position="42"/>
    </location>
</feature>
<protein>
    <submittedName>
        <fullName evidence="2">Ribbon-helix-helix protein, CopG family</fullName>
    </submittedName>
</protein>
<sequence>MTVTTIRLQPEVESGLDSLTTKLHRSRNWLINQAVREFVARQELGQARWQDTLAAMESVARGEAVSGQAVHEWLGSWGKADELAPPKAGQ</sequence>
<dbReference type="Pfam" id="PF01402">
    <property type="entry name" value="RHH_1"/>
    <property type="match status" value="1"/>
</dbReference>
<dbReference type="AlphaFoldDB" id="A0AAU7QJ03"/>
<dbReference type="InterPro" id="IPR010985">
    <property type="entry name" value="Ribbon_hlx_hlx"/>
</dbReference>
<dbReference type="InterPro" id="IPR002145">
    <property type="entry name" value="CopG"/>
</dbReference>
<proteinExistence type="predicted"/>
<dbReference type="EMBL" id="CP157948">
    <property type="protein sequence ID" value="XBS88563.1"/>
    <property type="molecule type" value="Genomic_DNA"/>
</dbReference>
<evidence type="ECO:0000259" key="1">
    <source>
        <dbReference type="Pfam" id="PF01402"/>
    </source>
</evidence>